<protein>
    <submittedName>
        <fullName evidence="1">Uncharacterized protein</fullName>
    </submittedName>
</protein>
<gene>
    <name evidence="1" type="ORF">PVE_R1G3910</name>
</gene>
<organism evidence="1 2">
    <name type="scientific">Pseudomonas veronii 1YdBTEX2</name>
    <dbReference type="NCBI Taxonomy" id="1295141"/>
    <lineage>
        <taxon>Bacteria</taxon>
        <taxon>Pseudomonadati</taxon>
        <taxon>Pseudomonadota</taxon>
        <taxon>Gammaproteobacteria</taxon>
        <taxon>Pseudomonadales</taxon>
        <taxon>Pseudomonadaceae</taxon>
        <taxon>Pseudomonas</taxon>
    </lineage>
</organism>
<name>A0A1D3K0J2_PSEVE</name>
<dbReference type="AlphaFoldDB" id="A0A1D3K0J2"/>
<reference evidence="2" key="1">
    <citation type="submission" date="2016-07" db="EMBL/GenBank/DDBJ databases">
        <authorList>
            <person name="Florea S."/>
            <person name="Webb J.S."/>
            <person name="Jaromczyk J."/>
            <person name="Schardl C.L."/>
        </authorList>
    </citation>
    <scope>NUCLEOTIDE SEQUENCE [LARGE SCALE GENOMIC DNA]</scope>
    <source>
        <strain evidence="2">1YdBTEX2</strain>
    </source>
</reference>
<sequence>MNSTSFESQPSQYTVASLAMPAREAGLPSTSRSQALNLMSSPKFSFRAPTAEDFDKGSRTFTEEPLSSPVFSTLAGLWHKLSCRLANDTERHLG</sequence>
<dbReference type="EMBL" id="LT599583">
    <property type="protein sequence ID" value="SBW81792.1"/>
    <property type="molecule type" value="Genomic_DNA"/>
</dbReference>
<dbReference type="Proteomes" id="UP000245431">
    <property type="component" value="Chromosome PVE_r1"/>
</dbReference>
<proteinExistence type="predicted"/>
<evidence type="ECO:0000313" key="1">
    <source>
        <dbReference type="EMBL" id="SBW81792.1"/>
    </source>
</evidence>
<accession>A0A1D3K0J2</accession>
<evidence type="ECO:0000313" key="2">
    <source>
        <dbReference type="Proteomes" id="UP000245431"/>
    </source>
</evidence>